<dbReference type="Gene3D" id="3.30.450.40">
    <property type="match status" value="1"/>
</dbReference>
<organism evidence="4 5">
    <name type="scientific">Pseudonocardia humida</name>
    <dbReference type="NCBI Taxonomy" id="2800819"/>
    <lineage>
        <taxon>Bacteria</taxon>
        <taxon>Bacillati</taxon>
        <taxon>Actinomycetota</taxon>
        <taxon>Actinomycetes</taxon>
        <taxon>Pseudonocardiales</taxon>
        <taxon>Pseudonocardiaceae</taxon>
        <taxon>Pseudonocardia</taxon>
    </lineage>
</organism>
<evidence type="ECO:0000313" key="5">
    <source>
        <dbReference type="Proteomes" id="UP001165283"/>
    </source>
</evidence>
<dbReference type="RefSeq" id="WP_252435631.1">
    <property type="nucleotide sequence ID" value="NZ_JAGSOV010000009.1"/>
</dbReference>
<gene>
    <name evidence="4" type="ORF">KDL28_03020</name>
</gene>
<keyword evidence="5" id="KW-1185">Reference proteome</keyword>
<dbReference type="PIRSF" id="PIRSF036625">
    <property type="entry name" value="GAF_ANTAR"/>
    <property type="match status" value="1"/>
</dbReference>
<dbReference type="Proteomes" id="UP001165283">
    <property type="component" value="Unassembled WGS sequence"/>
</dbReference>
<dbReference type="InterPro" id="IPR036388">
    <property type="entry name" value="WH-like_DNA-bd_sf"/>
</dbReference>
<comment type="caution">
    <text evidence="4">The sequence shown here is derived from an EMBL/GenBank/DDBJ whole genome shotgun (WGS) entry which is preliminary data.</text>
</comment>
<keyword evidence="2" id="KW-0804">Transcription</keyword>
<dbReference type="InterPro" id="IPR012074">
    <property type="entry name" value="GAF_ANTAR"/>
</dbReference>
<evidence type="ECO:0000256" key="1">
    <source>
        <dbReference type="ARBA" id="ARBA00023015"/>
    </source>
</evidence>
<dbReference type="Gene3D" id="1.10.10.10">
    <property type="entry name" value="Winged helix-like DNA-binding domain superfamily/Winged helix DNA-binding domain"/>
    <property type="match status" value="1"/>
</dbReference>
<dbReference type="InterPro" id="IPR005561">
    <property type="entry name" value="ANTAR"/>
</dbReference>
<evidence type="ECO:0000259" key="3">
    <source>
        <dbReference type="PROSITE" id="PS50921"/>
    </source>
</evidence>
<protein>
    <submittedName>
        <fullName evidence="4">GAF and ANTAR domain-containing protein</fullName>
    </submittedName>
</protein>
<dbReference type="EMBL" id="JAGSOV010000009">
    <property type="protein sequence ID" value="MCO1654021.1"/>
    <property type="molecule type" value="Genomic_DNA"/>
</dbReference>
<dbReference type="SMART" id="SM01012">
    <property type="entry name" value="ANTAR"/>
    <property type="match status" value="1"/>
</dbReference>
<proteinExistence type="predicted"/>
<dbReference type="InterPro" id="IPR003018">
    <property type="entry name" value="GAF"/>
</dbReference>
<name>A0ABT0ZTH0_9PSEU</name>
<dbReference type="SUPFAM" id="SSF55781">
    <property type="entry name" value="GAF domain-like"/>
    <property type="match status" value="1"/>
</dbReference>
<dbReference type="PROSITE" id="PS50921">
    <property type="entry name" value="ANTAR"/>
    <property type="match status" value="1"/>
</dbReference>
<reference evidence="4" key="1">
    <citation type="submission" date="2021-04" db="EMBL/GenBank/DDBJ databases">
        <title>Pseudonocardia sp. nov., isolated from sandy soil of mangrove forest.</title>
        <authorList>
            <person name="Zan Z."/>
            <person name="Huang R."/>
            <person name="Liu W."/>
        </authorList>
    </citation>
    <scope>NUCLEOTIDE SEQUENCE</scope>
    <source>
        <strain evidence="4">S2-4</strain>
    </source>
</reference>
<keyword evidence="1" id="KW-0805">Transcription regulation</keyword>
<evidence type="ECO:0000313" key="4">
    <source>
        <dbReference type="EMBL" id="MCO1654021.1"/>
    </source>
</evidence>
<feature type="domain" description="ANTAR" evidence="3">
    <location>
        <begin position="166"/>
        <end position="227"/>
    </location>
</feature>
<dbReference type="Pfam" id="PF03861">
    <property type="entry name" value="ANTAR"/>
    <property type="match status" value="1"/>
</dbReference>
<accession>A0ABT0ZTH0</accession>
<sequence length="238" mass="25625">MNELGPVTRELLGFVRDGADDKALAARICQACVTGLDVDGAALSLLTATDARQTLWATDPVAEVLEDLQFTLNEGVCMDAARTGIPVLVPDLRHHAETVRWPVFAVAVGERTAVAALFALPLQWGAVNLGVLDLYRFVPGGLSEAQYLDALAAADTAALMLLDHRTDPGNRFGGFIDHALGHRAEVHQATGMVLVQLAVSAEDALARMRAHAFVHRRLLVDVARDVVARRLVFTEDMS</sequence>
<dbReference type="Pfam" id="PF13185">
    <property type="entry name" value="GAF_2"/>
    <property type="match status" value="1"/>
</dbReference>
<evidence type="ECO:0000256" key="2">
    <source>
        <dbReference type="ARBA" id="ARBA00023163"/>
    </source>
</evidence>
<dbReference type="InterPro" id="IPR029016">
    <property type="entry name" value="GAF-like_dom_sf"/>
</dbReference>